<dbReference type="Pfam" id="PF13669">
    <property type="entry name" value="Glyoxalase_4"/>
    <property type="match status" value="1"/>
</dbReference>
<dbReference type="EMBL" id="VGLS01000113">
    <property type="protein sequence ID" value="MBM3223235.1"/>
    <property type="molecule type" value="Genomic_DNA"/>
</dbReference>
<dbReference type="PANTHER" id="PTHR43048:SF3">
    <property type="entry name" value="METHYLMALONYL-COA EPIMERASE, MITOCHONDRIAL"/>
    <property type="match status" value="1"/>
</dbReference>
<dbReference type="InterPro" id="IPR029068">
    <property type="entry name" value="Glyas_Bleomycin-R_OHBP_Dase"/>
</dbReference>
<dbReference type="InterPro" id="IPR018146">
    <property type="entry name" value="Glyoxalase_1_CS"/>
</dbReference>
<keyword evidence="4" id="KW-0413">Isomerase</keyword>
<protein>
    <submittedName>
        <fullName evidence="4">Methylmalonyl-CoA epimerase</fullName>
        <ecNumber evidence="4">5.1.99.1</ecNumber>
    </submittedName>
</protein>
<dbReference type="PROSITE" id="PS00934">
    <property type="entry name" value="GLYOXALASE_I_1"/>
    <property type="match status" value="1"/>
</dbReference>
<dbReference type="GO" id="GO:0046872">
    <property type="term" value="F:metal ion binding"/>
    <property type="evidence" value="ECO:0007669"/>
    <property type="project" value="UniProtKB-KW"/>
</dbReference>
<gene>
    <name evidence="4" type="primary">mce</name>
    <name evidence="4" type="ORF">FJZ47_05445</name>
</gene>
<dbReference type="PROSITE" id="PS51819">
    <property type="entry name" value="VOC"/>
    <property type="match status" value="1"/>
</dbReference>
<dbReference type="Proteomes" id="UP000712673">
    <property type="component" value="Unassembled WGS sequence"/>
</dbReference>
<proteinExistence type="inferred from homology"/>
<comment type="caution">
    <text evidence="4">The sequence shown here is derived from an EMBL/GenBank/DDBJ whole genome shotgun (WGS) entry which is preliminary data.</text>
</comment>
<reference evidence="4" key="1">
    <citation type="submission" date="2019-03" db="EMBL/GenBank/DDBJ databases">
        <title>Lake Tanganyika Metagenome-Assembled Genomes (MAGs).</title>
        <authorList>
            <person name="Tran P."/>
        </authorList>
    </citation>
    <scope>NUCLEOTIDE SEQUENCE</scope>
    <source>
        <strain evidence="4">K_DeepCast_65m_m2_066</strain>
    </source>
</reference>
<dbReference type="SUPFAM" id="SSF54593">
    <property type="entry name" value="Glyoxalase/Bleomycin resistance protein/Dihydroxybiphenyl dioxygenase"/>
    <property type="match status" value="1"/>
</dbReference>
<name>A0A937W004_UNCTE</name>
<evidence type="ECO:0000313" key="4">
    <source>
        <dbReference type="EMBL" id="MBM3223235.1"/>
    </source>
</evidence>
<accession>A0A937W004</accession>
<evidence type="ECO:0000259" key="3">
    <source>
        <dbReference type="PROSITE" id="PS51819"/>
    </source>
</evidence>
<dbReference type="CDD" id="cd07249">
    <property type="entry name" value="MMCE"/>
    <property type="match status" value="1"/>
</dbReference>
<dbReference type="InterPro" id="IPR037523">
    <property type="entry name" value="VOC_core"/>
</dbReference>
<dbReference type="Gene3D" id="3.10.180.10">
    <property type="entry name" value="2,3-Dihydroxybiphenyl 1,2-Dioxygenase, domain 1"/>
    <property type="match status" value="1"/>
</dbReference>
<dbReference type="NCBIfam" id="TIGR03081">
    <property type="entry name" value="metmalonyl_epim"/>
    <property type="match status" value="1"/>
</dbReference>
<dbReference type="InterPro" id="IPR017515">
    <property type="entry name" value="MeMalonyl-CoA_epimerase"/>
</dbReference>
<dbReference type="InterPro" id="IPR051785">
    <property type="entry name" value="MMCE/EMCE_epimerase"/>
</dbReference>
<dbReference type="GO" id="GO:0046491">
    <property type="term" value="P:L-methylmalonyl-CoA metabolic process"/>
    <property type="evidence" value="ECO:0007669"/>
    <property type="project" value="TreeGrafter"/>
</dbReference>
<dbReference type="EC" id="5.1.99.1" evidence="4"/>
<keyword evidence="2" id="KW-0479">Metal-binding</keyword>
<organism evidence="4 5">
    <name type="scientific">Tectimicrobiota bacterium</name>
    <dbReference type="NCBI Taxonomy" id="2528274"/>
    <lineage>
        <taxon>Bacteria</taxon>
        <taxon>Pseudomonadati</taxon>
        <taxon>Nitrospinota/Tectimicrobiota group</taxon>
        <taxon>Candidatus Tectimicrobiota</taxon>
    </lineage>
</organism>
<comment type="similarity">
    <text evidence="1">Belongs to the methylmalonyl-CoA epimerase family.</text>
</comment>
<evidence type="ECO:0000256" key="2">
    <source>
        <dbReference type="ARBA" id="ARBA00022723"/>
    </source>
</evidence>
<evidence type="ECO:0000313" key="5">
    <source>
        <dbReference type="Proteomes" id="UP000712673"/>
    </source>
</evidence>
<sequence length="131" mass="14193">MFTKIHHVGIVVRSIEAAYAFYRDTLGLQVHKAAVLQDQGVKAALLTIGDSEIELLEPITAGTGVARFLEQRGEGMHHLCFETTDVHSALAEAKTRGLAVIDQQPRPGLAGLICFLHPKASHGVLIEYAQP</sequence>
<evidence type="ECO:0000256" key="1">
    <source>
        <dbReference type="ARBA" id="ARBA00009308"/>
    </source>
</evidence>
<feature type="domain" description="VOC" evidence="3">
    <location>
        <begin position="4"/>
        <end position="131"/>
    </location>
</feature>
<dbReference type="AlphaFoldDB" id="A0A937W004"/>
<dbReference type="GO" id="GO:0004462">
    <property type="term" value="F:lactoylglutathione lyase activity"/>
    <property type="evidence" value="ECO:0007669"/>
    <property type="project" value="InterPro"/>
</dbReference>
<dbReference type="PANTHER" id="PTHR43048">
    <property type="entry name" value="METHYLMALONYL-COA EPIMERASE"/>
    <property type="match status" value="1"/>
</dbReference>
<dbReference type="GO" id="GO:0004493">
    <property type="term" value="F:methylmalonyl-CoA epimerase activity"/>
    <property type="evidence" value="ECO:0007669"/>
    <property type="project" value="UniProtKB-EC"/>
</dbReference>